<dbReference type="STRING" id="504800.SAMN04488085_10938"/>
<dbReference type="Gene3D" id="3.40.50.1820">
    <property type="entry name" value="alpha/beta hydrolase"/>
    <property type="match status" value="1"/>
</dbReference>
<dbReference type="RefSeq" id="WP_091326023.1">
    <property type="nucleotide sequence ID" value="NZ_FOSW01000009.1"/>
</dbReference>
<accession>A0A1I4GKS5</accession>
<evidence type="ECO:0000313" key="2">
    <source>
        <dbReference type="Proteomes" id="UP000199152"/>
    </source>
</evidence>
<evidence type="ECO:0000313" key="1">
    <source>
        <dbReference type="EMBL" id="SFL30073.1"/>
    </source>
</evidence>
<name>A0A1I4GKS5_9ACTN</name>
<dbReference type="InterPro" id="IPR029058">
    <property type="entry name" value="AB_hydrolase_fold"/>
</dbReference>
<reference evidence="1 2" key="1">
    <citation type="submission" date="2016-10" db="EMBL/GenBank/DDBJ databases">
        <authorList>
            <person name="de Groot N.N."/>
        </authorList>
    </citation>
    <scope>NUCLEOTIDE SEQUENCE [LARGE SCALE GENOMIC DNA]</scope>
    <source>
        <strain evidence="1 2">DSM 45317</strain>
    </source>
</reference>
<dbReference type="AlphaFoldDB" id="A0A1I4GKS5"/>
<dbReference type="InParanoid" id="A0A1I4GKS5"/>
<dbReference type="GO" id="GO:0016787">
    <property type="term" value="F:hydrolase activity"/>
    <property type="evidence" value="ECO:0007669"/>
    <property type="project" value="UniProtKB-KW"/>
</dbReference>
<proteinExistence type="predicted"/>
<dbReference type="EMBL" id="FOSW01000009">
    <property type="protein sequence ID" value="SFL30073.1"/>
    <property type="molecule type" value="Genomic_DNA"/>
</dbReference>
<dbReference type="SUPFAM" id="SSF53474">
    <property type="entry name" value="alpha/beta-Hydrolases"/>
    <property type="match status" value="1"/>
</dbReference>
<gene>
    <name evidence="1" type="ORF">SAMN04488085_10938</name>
</gene>
<sequence length="289" mass="30985">MTTAVPVLPTGGPQLVDVPAEDGVLLQGLLYPPPPEPVAAVLHVHGKGGNFYSGPPRTLPPLVAPDRFVHLALNLRCHDLAYSRLGDAAGIATGREAAYGGMWERLDDGPTDLRAGVSWLRERTGLPVFVVGHSAGGYFLGDWSPGPEEVAGRVFLSPLTSVRFPLSAWFTDDAALDRARAQAQQLVDRGDGHLLLPVPAWYFAISADSFLERLAERPGRWLDGCNASPVPLLLAWGGAETRAAAWRELFDRMTVPDRVCAELPGAGHEYGGQEAALAGEITRFVDARV</sequence>
<keyword evidence="1" id="KW-0378">Hydrolase</keyword>
<dbReference type="Proteomes" id="UP000199152">
    <property type="component" value="Unassembled WGS sequence"/>
</dbReference>
<dbReference type="OrthoDB" id="4300699at2"/>
<keyword evidence="2" id="KW-1185">Reference proteome</keyword>
<protein>
    <submittedName>
        <fullName evidence="1">Lysophospholipase, alpha-beta hydrolase superfamily</fullName>
    </submittedName>
</protein>
<organism evidence="1 2">
    <name type="scientific">Geodermatophilus ruber</name>
    <dbReference type="NCBI Taxonomy" id="504800"/>
    <lineage>
        <taxon>Bacteria</taxon>
        <taxon>Bacillati</taxon>
        <taxon>Actinomycetota</taxon>
        <taxon>Actinomycetes</taxon>
        <taxon>Geodermatophilales</taxon>
        <taxon>Geodermatophilaceae</taxon>
        <taxon>Geodermatophilus</taxon>
    </lineage>
</organism>